<gene>
    <name evidence="1" type="ORF">BN1012_Phect909</name>
</gene>
<accession>X5M7I4</accession>
<evidence type="ECO:0000313" key="2">
    <source>
        <dbReference type="Proteomes" id="UP000032160"/>
    </source>
</evidence>
<reference evidence="1 2" key="1">
    <citation type="journal article" date="2014" name="Front. Genet.">
        <title>Genome and metabolic network of "Candidatus Phaeomarinobacter ectocarpi" Ec32, a new candidate genus of Alphaproteobacteria frequently associated with brown algae.</title>
        <authorList>
            <person name="Dittami S.M."/>
            <person name="Barbeyron T."/>
            <person name="Boyen C."/>
            <person name="Cambefort J."/>
            <person name="Collet G."/>
            <person name="Delage L."/>
            <person name="Gobet A."/>
            <person name="Groisillier A."/>
            <person name="Leblanc C."/>
            <person name="Michel G."/>
            <person name="Scornet D."/>
            <person name="Siegel A."/>
            <person name="Tapia J.E."/>
            <person name="Tonon T."/>
        </authorList>
    </citation>
    <scope>NUCLEOTIDE SEQUENCE [LARGE SCALE GENOMIC DNA]</scope>
    <source>
        <strain evidence="1 2">Ec32</strain>
    </source>
</reference>
<dbReference type="Proteomes" id="UP000032160">
    <property type="component" value="Chromosome I"/>
</dbReference>
<dbReference type="KEGG" id="pect:BN1012_Phect909"/>
<evidence type="ECO:0000313" key="1">
    <source>
        <dbReference type="EMBL" id="CDO59123.1"/>
    </source>
</evidence>
<proteinExistence type="predicted"/>
<sequence>MFDARSPKRGTFLPITCGVPFEPHKCPASQSSKKSRRKPLI</sequence>
<dbReference type="HOGENOM" id="CLU_3267332_0_0_5"/>
<name>X5M7I4_9HYPH</name>
<protein>
    <submittedName>
        <fullName evidence="1">Uncharacterized protein</fullName>
    </submittedName>
</protein>
<keyword evidence="2" id="KW-1185">Reference proteome</keyword>
<dbReference type="STRING" id="1458461.BN1012_Phect909"/>
<organism evidence="1 2">
    <name type="scientific">Candidatus Phaeomarinibacter ectocarpi</name>
    <dbReference type="NCBI Taxonomy" id="1458461"/>
    <lineage>
        <taxon>Bacteria</taxon>
        <taxon>Pseudomonadati</taxon>
        <taxon>Pseudomonadota</taxon>
        <taxon>Alphaproteobacteria</taxon>
        <taxon>Hyphomicrobiales</taxon>
        <taxon>Parvibaculaceae</taxon>
        <taxon>Candidatus Phaeomarinibacter</taxon>
    </lineage>
</organism>
<dbReference type="EMBL" id="HG966617">
    <property type="protein sequence ID" value="CDO59123.1"/>
    <property type="molecule type" value="Genomic_DNA"/>
</dbReference>
<dbReference type="AlphaFoldDB" id="X5M7I4"/>